<feature type="compositionally biased region" description="Low complexity" evidence="1">
    <location>
        <begin position="383"/>
        <end position="397"/>
    </location>
</feature>
<dbReference type="AlphaFoldDB" id="A0A1I6CWK8"/>
<evidence type="ECO:0000313" key="3">
    <source>
        <dbReference type="Proteomes" id="UP000199302"/>
    </source>
</evidence>
<keyword evidence="3" id="KW-1185">Reference proteome</keyword>
<proteinExistence type="predicted"/>
<dbReference type="STRING" id="871652.SAMN04515673_101488"/>
<feature type="region of interest" description="Disordered" evidence="1">
    <location>
        <begin position="376"/>
        <end position="399"/>
    </location>
</feature>
<feature type="compositionally biased region" description="Low complexity" evidence="1">
    <location>
        <begin position="587"/>
        <end position="601"/>
    </location>
</feature>
<feature type="region of interest" description="Disordered" evidence="1">
    <location>
        <begin position="175"/>
        <end position="281"/>
    </location>
</feature>
<sequence length="726" mass="75287">MTPDLALILSFEGIALLERADDGWHSLGEADPADPDLARTLARLRGRARTSAPYPTKLILPAEQIRFLQHGGALSHEDVRAALEGATPYPVEDLIFDWLTCGGETFVAATARQTIREAEEFALSQGFLPVSVVGAVPEDAHDWEPFFGALSGARADEDEDGDAVVAADGLEELSQAGLEAPQPPEPEQSAADEAPGADEPEILRDGSAPEEDADPQDGAALQQDQEPTALPEDPDDVSATETGTSDGPALVVDDESIADPDRTAADPVAPQDPEPEGAGDTVLPIALTNPVATSSQRVDDADDEARRLTIFGARPPSGSAPAQRRAPRAPLLLIAALAILGVAGATVFATGAGTPLLSRIWPAPPAAEIIETALDTTPEESPADPAAAPAPATQPDELQLTEDSPAAPEIDLEALEASYAATGIWPAAPAPLAAPDAPDQADIHLAAIDPRTVIGDAIALPDAGSLAADDPAAVLIDPAPADTVFDLGPDGRVRPTPDGALTPDGIMVHLGPPPRRPPPTPDRPDEEALRAETSAALQQALLAAVRPLVRPETLVEENERAQFGGRSREELAGIRPLLRPRSLQDEAAANAPANAPPSAHAITLSPKPRARPDGFAAVVARAQPAPQAPQAPAVSAAAAIRATAPSGASVARQATTDNVLRLNQVNLIGVYGVPSNRRALIRLSNGRYVKVEVGDTLDGGRVAAIGDGELRYVKKGRNVVLRMPKG</sequence>
<reference evidence="2 3" key="1">
    <citation type="submission" date="2016-10" db="EMBL/GenBank/DDBJ databases">
        <authorList>
            <person name="de Groot N.N."/>
        </authorList>
    </citation>
    <scope>NUCLEOTIDE SEQUENCE [LARGE SCALE GENOMIC DNA]</scope>
    <source>
        <strain evidence="3">KMM 9023,NRIC 0796,JCM 17311,KCTC 23692</strain>
    </source>
</reference>
<accession>A0A1I6CWK8</accession>
<organism evidence="2 3">
    <name type="scientific">Poseidonocella sedimentorum</name>
    <dbReference type="NCBI Taxonomy" id="871652"/>
    <lineage>
        <taxon>Bacteria</taxon>
        <taxon>Pseudomonadati</taxon>
        <taxon>Pseudomonadota</taxon>
        <taxon>Alphaproteobacteria</taxon>
        <taxon>Rhodobacterales</taxon>
        <taxon>Roseobacteraceae</taxon>
        <taxon>Poseidonocella</taxon>
    </lineage>
</organism>
<protein>
    <recommendedName>
        <fullName evidence="4">Type IV pilus biogenesis protein PilP</fullName>
    </recommendedName>
</protein>
<feature type="region of interest" description="Disordered" evidence="1">
    <location>
        <begin position="586"/>
        <end position="607"/>
    </location>
</feature>
<evidence type="ECO:0000313" key="2">
    <source>
        <dbReference type="EMBL" id="SFQ97522.1"/>
    </source>
</evidence>
<evidence type="ECO:0000256" key="1">
    <source>
        <dbReference type="SAM" id="MobiDB-lite"/>
    </source>
</evidence>
<dbReference type="RefSeq" id="WP_092076217.1">
    <property type="nucleotide sequence ID" value="NZ_FOYI01000001.1"/>
</dbReference>
<evidence type="ECO:0008006" key="4">
    <source>
        <dbReference type="Google" id="ProtNLM"/>
    </source>
</evidence>
<gene>
    <name evidence="2" type="ORF">SAMN04515673_101488</name>
</gene>
<dbReference type="EMBL" id="FOYI01000001">
    <property type="protein sequence ID" value="SFQ97522.1"/>
    <property type="molecule type" value="Genomic_DNA"/>
</dbReference>
<feature type="region of interest" description="Disordered" evidence="1">
    <location>
        <begin position="486"/>
        <end position="529"/>
    </location>
</feature>
<dbReference type="Proteomes" id="UP000199302">
    <property type="component" value="Unassembled WGS sequence"/>
</dbReference>
<dbReference type="OrthoDB" id="7870459at2"/>
<name>A0A1I6CWK8_9RHOB</name>
<feature type="compositionally biased region" description="Pro residues" evidence="1">
    <location>
        <begin position="511"/>
        <end position="521"/>
    </location>
</feature>